<evidence type="ECO:0008006" key="4">
    <source>
        <dbReference type="Google" id="ProtNLM"/>
    </source>
</evidence>
<accession>A0ABM9PQ48</accession>
<evidence type="ECO:0000256" key="1">
    <source>
        <dbReference type="SAM" id="SignalP"/>
    </source>
</evidence>
<organism evidence="2 3">
    <name type="scientific">Tenacibaculum vairaonense</name>
    <dbReference type="NCBI Taxonomy" id="3137860"/>
    <lineage>
        <taxon>Bacteria</taxon>
        <taxon>Pseudomonadati</taxon>
        <taxon>Bacteroidota</taxon>
        <taxon>Flavobacteriia</taxon>
        <taxon>Flavobacteriales</taxon>
        <taxon>Flavobacteriaceae</taxon>
        <taxon>Tenacibaculum</taxon>
    </lineage>
</organism>
<keyword evidence="3" id="KW-1185">Reference proteome</keyword>
<dbReference type="Pfam" id="PF13557">
    <property type="entry name" value="Phenol_MetA_deg"/>
    <property type="match status" value="1"/>
</dbReference>
<protein>
    <recommendedName>
        <fullName evidence="4">Transporter</fullName>
    </recommendedName>
</protein>
<dbReference type="EMBL" id="CAXJRC010000042">
    <property type="protein sequence ID" value="CAL2107874.1"/>
    <property type="molecule type" value="Genomic_DNA"/>
</dbReference>
<dbReference type="InterPro" id="IPR025737">
    <property type="entry name" value="FApF"/>
</dbReference>
<name>A0ABM9PQ48_9FLAO</name>
<proteinExistence type="predicted"/>
<gene>
    <name evidence="2" type="ORF">T190115A13A_50116</name>
</gene>
<evidence type="ECO:0000313" key="3">
    <source>
        <dbReference type="Proteomes" id="UP001497602"/>
    </source>
</evidence>
<evidence type="ECO:0000313" key="2">
    <source>
        <dbReference type="EMBL" id="CAL2107874.1"/>
    </source>
</evidence>
<reference evidence="2 3" key="1">
    <citation type="submission" date="2024-05" db="EMBL/GenBank/DDBJ databases">
        <authorList>
            <person name="Duchaud E."/>
        </authorList>
    </citation>
    <scope>NUCLEOTIDE SEQUENCE [LARGE SCALE GENOMIC DNA]</scope>
    <source>
        <strain evidence="2">Ena-SAMPLE-TAB-13-05-2024-13:56:06:370-140305</strain>
    </source>
</reference>
<sequence>MLKSKSTIYGVAMSLCFPLFTKAQTLVNGFYPQKNKLTIATSYAYKTSDRFYRGTTLTEGNPANLGEISSSIFSVYADYGINDWLSAVVALPYISLKSEEGTVDPVHKKSEVSGLQDLSLFMKARVLNKNFDEGSKLSIGTAAGISFPMSNYEGNGILSIGNKATTFDGVVVVQYTMPFNLFFEGQTGYSIRSNSDFKIPNALLYSLKLGYYNEWIYAHAKLGGQDSTSGYDIGSAEFGANGGPVALSQTQVDYTTLHFDVYVPVYKQSFGVSAGYGFAIDGRNFSKEKAFSIGLVYKN</sequence>
<comment type="caution">
    <text evidence="2">The sequence shown here is derived from an EMBL/GenBank/DDBJ whole genome shotgun (WGS) entry which is preliminary data.</text>
</comment>
<feature type="signal peptide" evidence="1">
    <location>
        <begin position="1"/>
        <end position="23"/>
    </location>
</feature>
<keyword evidence="1" id="KW-0732">Signal</keyword>
<feature type="chain" id="PRO_5046373030" description="Transporter" evidence="1">
    <location>
        <begin position="24"/>
        <end position="299"/>
    </location>
</feature>
<dbReference type="Proteomes" id="UP001497602">
    <property type="component" value="Unassembled WGS sequence"/>
</dbReference>
<dbReference type="RefSeq" id="WP_348739473.1">
    <property type="nucleotide sequence ID" value="NZ_CAXJRC010000042.1"/>
</dbReference>